<name>A0A1I0TXX5_9SPHI</name>
<reference evidence="2" key="1">
    <citation type="submission" date="2016-10" db="EMBL/GenBank/DDBJ databases">
        <authorList>
            <person name="Varghese N."/>
            <person name="Submissions S."/>
        </authorList>
    </citation>
    <scope>NUCLEOTIDE SEQUENCE [LARGE SCALE GENOMIC DNA]</scope>
    <source>
        <strain evidence="2">DSM 18130</strain>
    </source>
</reference>
<accession>A0A1I0TXX5</accession>
<protein>
    <submittedName>
        <fullName evidence="1">Uncharacterized protein</fullName>
    </submittedName>
</protein>
<evidence type="ECO:0000313" key="2">
    <source>
        <dbReference type="Proteomes" id="UP000198836"/>
    </source>
</evidence>
<dbReference type="EMBL" id="FOJM01000016">
    <property type="protein sequence ID" value="SFA56634.1"/>
    <property type="molecule type" value="Genomic_DNA"/>
</dbReference>
<keyword evidence="2" id="KW-1185">Reference proteome</keyword>
<sequence length="153" mass="15894">MKIASIVSLFLVGILLFSFKKENVVNYKVNKAELLLQSSESASKSAFVKGNYVKTCPDGFSGCGGTSGPDCNGQGNCNPSPVNRPYACPGSQEYGCKTGIQSTLVCQNVKICPGENHPVPCNYGSISFGCYQGAPIGGGPSCGALINCQTPPN</sequence>
<organism evidence="1 2">
    <name type="scientific">Pedobacter suwonensis</name>
    <dbReference type="NCBI Taxonomy" id="332999"/>
    <lineage>
        <taxon>Bacteria</taxon>
        <taxon>Pseudomonadati</taxon>
        <taxon>Bacteroidota</taxon>
        <taxon>Sphingobacteriia</taxon>
        <taxon>Sphingobacteriales</taxon>
        <taxon>Sphingobacteriaceae</taxon>
        <taxon>Pedobacter</taxon>
    </lineage>
</organism>
<proteinExistence type="predicted"/>
<dbReference type="RefSeq" id="WP_090986356.1">
    <property type="nucleotide sequence ID" value="NZ_FOJM01000016.1"/>
</dbReference>
<evidence type="ECO:0000313" key="1">
    <source>
        <dbReference type="EMBL" id="SFA56634.1"/>
    </source>
</evidence>
<dbReference type="AlphaFoldDB" id="A0A1I0TXX5"/>
<gene>
    <name evidence="1" type="ORF">SAMN04488511_11662</name>
</gene>
<dbReference type="Proteomes" id="UP000198836">
    <property type="component" value="Unassembled WGS sequence"/>
</dbReference>